<dbReference type="InterPro" id="IPR001173">
    <property type="entry name" value="Glyco_trans_2-like"/>
</dbReference>
<dbReference type="PANTHER" id="PTHR43646:SF2">
    <property type="entry name" value="GLYCOSYLTRANSFERASE 2-LIKE DOMAIN-CONTAINING PROTEIN"/>
    <property type="match status" value="1"/>
</dbReference>
<dbReference type="RefSeq" id="WP_161720454.1">
    <property type="nucleotide sequence ID" value="NZ_JAAAPO010000007.1"/>
</dbReference>
<feature type="domain" description="Glycosyltransferase 2-like" evidence="6">
    <location>
        <begin position="10"/>
        <end position="121"/>
    </location>
</feature>
<gene>
    <name evidence="7" type="ORF">GTZ99_15305</name>
</gene>
<proteinExistence type="predicted"/>
<keyword evidence="2" id="KW-1003">Cell membrane</keyword>
<evidence type="ECO:0000256" key="4">
    <source>
        <dbReference type="ARBA" id="ARBA00022679"/>
    </source>
</evidence>
<name>A0ABW9XHD1_9SPHN</name>
<dbReference type="Gene3D" id="3.90.550.10">
    <property type="entry name" value="Spore Coat Polysaccharide Biosynthesis Protein SpsA, Chain A"/>
    <property type="match status" value="1"/>
</dbReference>
<reference evidence="8" key="1">
    <citation type="submission" date="2020-01" db="EMBL/GenBank/DDBJ databases">
        <title>Sphingomonas sp. strain CSW-10.</title>
        <authorList>
            <person name="Chen W.-M."/>
        </authorList>
    </citation>
    <scope>NUCLEOTIDE SEQUENCE [LARGE SCALE GENOMIC DNA]</scope>
    <source>
        <strain evidence="8">FSY-8</strain>
    </source>
</reference>
<evidence type="ECO:0000259" key="6">
    <source>
        <dbReference type="Pfam" id="PF00535"/>
    </source>
</evidence>
<evidence type="ECO:0000313" key="7">
    <source>
        <dbReference type="EMBL" id="NBC37921.1"/>
    </source>
</evidence>
<dbReference type="Proteomes" id="UP000753724">
    <property type="component" value="Unassembled WGS sequence"/>
</dbReference>
<comment type="caution">
    <text evidence="7">The sequence shown here is derived from an EMBL/GenBank/DDBJ whole genome shotgun (WGS) entry which is preliminary data.</text>
</comment>
<comment type="subcellular location">
    <subcellularLocation>
        <location evidence="1">Cell membrane</location>
    </subcellularLocation>
</comment>
<evidence type="ECO:0000256" key="2">
    <source>
        <dbReference type="ARBA" id="ARBA00022475"/>
    </source>
</evidence>
<keyword evidence="4" id="KW-0808">Transferase</keyword>
<accession>A0ABW9XHD1</accession>
<evidence type="ECO:0000313" key="8">
    <source>
        <dbReference type="Proteomes" id="UP000753724"/>
    </source>
</evidence>
<keyword evidence="5" id="KW-0472">Membrane</keyword>
<protein>
    <submittedName>
        <fullName evidence="7">Glycosyltransferase</fullName>
    </submittedName>
</protein>
<keyword evidence="8" id="KW-1185">Reference proteome</keyword>
<dbReference type="CDD" id="cd00761">
    <property type="entry name" value="Glyco_tranf_GTA_type"/>
    <property type="match status" value="1"/>
</dbReference>
<keyword evidence="3" id="KW-0328">Glycosyltransferase</keyword>
<organism evidence="7 8">
    <name type="scientific">Novosphingobium ovatum</name>
    <dbReference type="NCBI Taxonomy" id="1908523"/>
    <lineage>
        <taxon>Bacteria</taxon>
        <taxon>Pseudomonadati</taxon>
        <taxon>Pseudomonadota</taxon>
        <taxon>Alphaproteobacteria</taxon>
        <taxon>Sphingomonadales</taxon>
        <taxon>Sphingomonadaceae</taxon>
        <taxon>Novosphingobium</taxon>
    </lineage>
</organism>
<evidence type="ECO:0000256" key="1">
    <source>
        <dbReference type="ARBA" id="ARBA00004236"/>
    </source>
</evidence>
<evidence type="ECO:0000256" key="5">
    <source>
        <dbReference type="ARBA" id="ARBA00023136"/>
    </source>
</evidence>
<dbReference type="Pfam" id="PF00535">
    <property type="entry name" value="Glycos_transf_2"/>
    <property type="match status" value="1"/>
</dbReference>
<evidence type="ECO:0000256" key="3">
    <source>
        <dbReference type="ARBA" id="ARBA00022676"/>
    </source>
</evidence>
<sequence>MPDMSPPSLSVIIPSRDRAGMVAAAIDSLLAQTRRPDRIIVVDDGSVDGTGDVLARYAGVIHVEHTQGIGPAGARNRGLAVCDSDLVGFCDSDDVLLPDALALMQAAIVEHGADAAWGRTITQILPGGAAPHFGWPTAAAHLVFLPSMVVGRAHLMALGGFDGALRFGEDGDLMQRMIERGSKIARVAADVAIYRRHAANMTQDRDASTRAWFDVARNVMARRRAMGAGA</sequence>
<dbReference type="EMBL" id="JAAAPO010000007">
    <property type="protein sequence ID" value="NBC37921.1"/>
    <property type="molecule type" value="Genomic_DNA"/>
</dbReference>
<dbReference type="PANTHER" id="PTHR43646">
    <property type="entry name" value="GLYCOSYLTRANSFERASE"/>
    <property type="match status" value="1"/>
</dbReference>
<dbReference type="InterPro" id="IPR029044">
    <property type="entry name" value="Nucleotide-diphossugar_trans"/>
</dbReference>
<dbReference type="SUPFAM" id="SSF53448">
    <property type="entry name" value="Nucleotide-diphospho-sugar transferases"/>
    <property type="match status" value="1"/>
</dbReference>